<evidence type="ECO:0000313" key="3">
    <source>
        <dbReference type="EMBL" id="KAK3324841.1"/>
    </source>
</evidence>
<evidence type="ECO:0000313" key="4">
    <source>
        <dbReference type="Proteomes" id="UP001283341"/>
    </source>
</evidence>
<keyword evidence="4" id="KW-1185">Reference proteome</keyword>
<dbReference type="InterPro" id="IPR001245">
    <property type="entry name" value="Ser-Thr/Tyr_kinase_cat_dom"/>
</dbReference>
<dbReference type="GO" id="GO:0004672">
    <property type="term" value="F:protein kinase activity"/>
    <property type="evidence" value="ECO:0007669"/>
    <property type="project" value="InterPro"/>
</dbReference>
<accession>A0AAE0M9Y8</accession>
<organism evidence="3 4">
    <name type="scientific">Apodospora peruviana</name>
    <dbReference type="NCBI Taxonomy" id="516989"/>
    <lineage>
        <taxon>Eukaryota</taxon>
        <taxon>Fungi</taxon>
        <taxon>Dikarya</taxon>
        <taxon>Ascomycota</taxon>
        <taxon>Pezizomycotina</taxon>
        <taxon>Sordariomycetes</taxon>
        <taxon>Sordariomycetidae</taxon>
        <taxon>Sordariales</taxon>
        <taxon>Lasiosphaeriaceae</taxon>
        <taxon>Apodospora</taxon>
    </lineage>
</organism>
<evidence type="ECO:0000259" key="2">
    <source>
        <dbReference type="PROSITE" id="PS50011"/>
    </source>
</evidence>
<dbReference type="GO" id="GO:0005524">
    <property type="term" value="F:ATP binding"/>
    <property type="evidence" value="ECO:0007669"/>
    <property type="project" value="InterPro"/>
</dbReference>
<dbReference type="SUPFAM" id="SSF56112">
    <property type="entry name" value="Protein kinase-like (PK-like)"/>
    <property type="match status" value="1"/>
</dbReference>
<protein>
    <recommendedName>
        <fullName evidence="2">Protein kinase domain-containing protein</fullName>
    </recommendedName>
</protein>
<evidence type="ECO:0000256" key="1">
    <source>
        <dbReference type="SAM" id="MobiDB-lite"/>
    </source>
</evidence>
<proteinExistence type="predicted"/>
<sequence length="222" mass="25383">MSVEDYRSSSANAQPSKDVPQLKDDEDMSRELHLNKAIIRVQPCGSAVTMLFQMPELFREDESPFPCSTQRTHKVDPALQRKFVVHNGPRPRSQAPPGTNNLATVNIAHESNLLLRKVKEACSFNHFSSASQLSTPLKKLAAFADNNKHFIVEFHDVVLEQPLLIAEWCEFGDLRHNHHRRRHDPQLLCSDLLRVATQILEALRFLHDTFQIVHFVVHPRTS</sequence>
<dbReference type="InterPro" id="IPR011009">
    <property type="entry name" value="Kinase-like_dom_sf"/>
</dbReference>
<dbReference type="Pfam" id="PF07714">
    <property type="entry name" value="PK_Tyr_Ser-Thr"/>
    <property type="match status" value="1"/>
</dbReference>
<dbReference type="PROSITE" id="PS50011">
    <property type="entry name" value="PROTEIN_KINASE_DOM"/>
    <property type="match status" value="1"/>
</dbReference>
<dbReference type="AlphaFoldDB" id="A0AAE0M9Y8"/>
<feature type="domain" description="Protein kinase" evidence="2">
    <location>
        <begin position="91"/>
        <end position="222"/>
    </location>
</feature>
<dbReference type="InterPro" id="IPR000719">
    <property type="entry name" value="Prot_kinase_dom"/>
</dbReference>
<dbReference type="EMBL" id="JAUEDM010000002">
    <property type="protein sequence ID" value="KAK3324841.1"/>
    <property type="molecule type" value="Genomic_DNA"/>
</dbReference>
<reference evidence="3" key="1">
    <citation type="journal article" date="2023" name="Mol. Phylogenet. Evol.">
        <title>Genome-scale phylogeny and comparative genomics of the fungal order Sordariales.</title>
        <authorList>
            <person name="Hensen N."/>
            <person name="Bonometti L."/>
            <person name="Westerberg I."/>
            <person name="Brannstrom I.O."/>
            <person name="Guillou S."/>
            <person name="Cros-Aarteil S."/>
            <person name="Calhoun S."/>
            <person name="Haridas S."/>
            <person name="Kuo A."/>
            <person name="Mondo S."/>
            <person name="Pangilinan J."/>
            <person name="Riley R."/>
            <person name="LaButti K."/>
            <person name="Andreopoulos B."/>
            <person name="Lipzen A."/>
            <person name="Chen C."/>
            <person name="Yan M."/>
            <person name="Daum C."/>
            <person name="Ng V."/>
            <person name="Clum A."/>
            <person name="Steindorff A."/>
            <person name="Ohm R.A."/>
            <person name="Martin F."/>
            <person name="Silar P."/>
            <person name="Natvig D.O."/>
            <person name="Lalanne C."/>
            <person name="Gautier V."/>
            <person name="Ament-Velasquez S.L."/>
            <person name="Kruys A."/>
            <person name="Hutchinson M.I."/>
            <person name="Powell A.J."/>
            <person name="Barry K."/>
            <person name="Miller A.N."/>
            <person name="Grigoriev I.V."/>
            <person name="Debuchy R."/>
            <person name="Gladieux P."/>
            <person name="Hiltunen Thoren M."/>
            <person name="Johannesson H."/>
        </authorList>
    </citation>
    <scope>NUCLEOTIDE SEQUENCE</scope>
    <source>
        <strain evidence="3">CBS 118394</strain>
    </source>
</reference>
<comment type="caution">
    <text evidence="3">The sequence shown here is derived from an EMBL/GenBank/DDBJ whole genome shotgun (WGS) entry which is preliminary data.</text>
</comment>
<name>A0AAE0M9Y8_9PEZI</name>
<dbReference type="Proteomes" id="UP001283341">
    <property type="component" value="Unassembled WGS sequence"/>
</dbReference>
<reference evidence="3" key="2">
    <citation type="submission" date="2023-06" db="EMBL/GenBank/DDBJ databases">
        <authorList>
            <consortium name="Lawrence Berkeley National Laboratory"/>
            <person name="Haridas S."/>
            <person name="Hensen N."/>
            <person name="Bonometti L."/>
            <person name="Westerberg I."/>
            <person name="Brannstrom I.O."/>
            <person name="Guillou S."/>
            <person name="Cros-Aarteil S."/>
            <person name="Calhoun S."/>
            <person name="Kuo A."/>
            <person name="Mondo S."/>
            <person name="Pangilinan J."/>
            <person name="Riley R."/>
            <person name="Labutti K."/>
            <person name="Andreopoulos B."/>
            <person name="Lipzen A."/>
            <person name="Chen C."/>
            <person name="Yanf M."/>
            <person name="Daum C."/>
            <person name="Ng V."/>
            <person name="Clum A."/>
            <person name="Steindorff A."/>
            <person name="Ohm R."/>
            <person name="Martin F."/>
            <person name="Silar P."/>
            <person name="Natvig D."/>
            <person name="Lalanne C."/>
            <person name="Gautier V."/>
            <person name="Ament-Velasquez S.L."/>
            <person name="Kruys A."/>
            <person name="Hutchinson M.I."/>
            <person name="Powell A.J."/>
            <person name="Barry K."/>
            <person name="Miller A.N."/>
            <person name="Grigoriev I.V."/>
            <person name="Debuchy R."/>
            <person name="Gladieux P."/>
            <person name="Thoren M.H."/>
            <person name="Johannesson H."/>
        </authorList>
    </citation>
    <scope>NUCLEOTIDE SEQUENCE</scope>
    <source>
        <strain evidence="3">CBS 118394</strain>
    </source>
</reference>
<feature type="region of interest" description="Disordered" evidence="1">
    <location>
        <begin position="1"/>
        <end position="23"/>
    </location>
</feature>
<gene>
    <name evidence="3" type="ORF">B0H66DRAFT_587729</name>
</gene>
<dbReference type="Gene3D" id="1.10.510.10">
    <property type="entry name" value="Transferase(Phosphotransferase) domain 1"/>
    <property type="match status" value="1"/>
</dbReference>